<evidence type="ECO:0000259" key="1">
    <source>
        <dbReference type="PROSITE" id="PS51186"/>
    </source>
</evidence>
<accession>A0A8J3LCE9</accession>
<dbReference type="PROSITE" id="PS51186">
    <property type="entry name" value="GNAT"/>
    <property type="match status" value="1"/>
</dbReference>
<dbReference type="GO" id="GO:0016747">
    <property type="term" value="F:acyltransferase activity, transferring groups other than amino-acyl groups"/>
    <property type="evidence" value="ECO:0007669"/>
    <property type="project" value="InterPro"/>
</dbReference>
<dbReference type="AlphaFoldDB" id="A0A8J3LCE9"/>
<dbReference type="Gene3D" id="3.40.630.30">
    <property type="match status" value="1"/>
</dbReference>
<evidence type="ECO:0000313" key="2">
    <source>
        <dbReference type="EMBL" id="GIG16537.1"/>
    </source>
</evidence>
<comment type="caution">
    <text evidence="2">The sequence shown here is derived from an EMBL/GenBank/DDBJ whole genome shotgun (WGS) entry which is preliminary data.</text>
</comment>
<protein>
    <recommendedName>
        <fullName evidence="1">N-acetyltransferase domain-containing protein</fullName>
    </recommendedName>
</protein>
<dbReference type="InterPro" id="IPR016181">
    <property type="entry name" value="Acyl_CoA_acyltransferase"/>
</dbReference>
<dbReference type="InterPro" id="IPR013653">
    <property type="entry name" value="GCN5-like_dom"/>
</dbReference>
<reference evidence="2" key="1">
    <citation type="submission" date="2021-01" db="EMBL/GenBank/DDBJ databases">
        <title>Whole genome shotgun sequence of Catellatospora methionotrophica NBRC 14553.</title>
        <authorList>
            <person name="Komaki H."/>
            <person name="Tamura T."/>
        </authorList>
    </citation>
    <scope>NUCLEOTIDE SEQUENCE</scope>
    <source>
        <strain evidence="2">NBRC 14553</strain>
    </source>
</reference>
<gene>
    <name evidence="2" type="ORF">Cme02nite_48690</name>
</gene>
<evidence type="ECO:0000313" key="3">
    <source>
        <dbReference type="Proteomes" id="UP000660339"/>
    </source>
</evidence>
<dbReference type="Proteomes" id="UP000660339">
    <property type="component" value="Unassembled WGS sequence"/>
</dbReference>
<keyword evidence="3" id="KW-1185">Reference proteome</keyword>
<dbReference type="CDD" id="cd04301">
    <property type="entry name" value="NAT_SF"/>
    <property type="match status" value="1"/>
</dbReference>
<dbReference type="SUPFAM" id="SSF55729">
    <property type="entry name" value="Acyl-CoA N-acyltransferases (Nat)"/>
    <property type="match status" value="1"/>
</dbReference>
<sequence>MLMDDFDTPAHTESTSTQPLDALPDLVTAWGRGWARSRGVPRLVSVPGGFRADVGLPGHRVRYVLHTWDGALLAAYGRRIAAPGTWIKISGRSADLRGALPPRWTLADTGHLMSTPFTAGAADVQAPYAMRVTTAGDVVVATVVDGAGDTAASGRLARAGEFGIIDRVETAPPHQRRGLGTAVMRALSDHAARNGMSTGLLVATDDGRRLYSSLGWSVRSEIAAAYVDEPG</sequence>
<organism evidence="2 3">
    <name type="scientific">Catellatospora methionotrophica</name>
    <dbReference type="NCBI Taxonomy" id="121620"/>
    <lineage>
        <taxon>Bacteria</taxon>
        <taxon>Bacillati</taxon>
        <taxon>Actinomycetota</taxon>
        <taxon>Actinomycetes</taxon>
        <taxon>Micromonosporales</taxon>
        <taxon>Micromonosporaceae</taxon>
        <taxon>Catellatospora</taxon>
    </lineage>
</organism>
<feature type="domain" description="N-acetyltransferase" evidence="1">
    <location>
        <begin position="94"/>
        <end position="231"/>
    </location>
</feature>
<dbReference type="Pfam" id="PF08445">
    <property type="entry name" value="FR47"/>
    <property type="match status" value="1"/>
</dbReference>
<name>A0A8J3LCE9_9ACTN</name>
<dbReference type="InterPro" id="IPR000182">
    <property type="entry name" value="GNAT_dom"/>
</dbReference>
<dbReference type="EMBL" id="BONJ01000028">
    <property type="protein sequence ID" value="GIG16537.1"/>
    <property type="molecule type" value="Genomic_DNA"/>
</dbReference>
<proteinExistence type="predicted"/>